<feature type="compositionally biased region" description="Basic and acidic residues" evidence="8">
    <location>
        <begin position="431"/>
        <end position="444"/>
    </location>
</feature>
<keyword evidence="4" id="KW-0378">Hydrolase</keyword>
<protein>
    <recommendedName>
        <fullName evidence="7">20S-pre-rRNA D-site endonuclease NOB1</fullName>
    </recommendedName>
</protein>
<feature type="compositionally biased region" description="Polar residues" evidence="8">
    <location>
        <begin position="219"/>
        <end position="240"/>
    </location>
</feature>
<feature type="compositionally biased region" description="Acidic residues" evidence="8">
    <location>
        <begin position="251"/>
        <end position="262"/>
    </location>
</feature>
<reference evidence="11 12" key="1">
    <citation type="submission" date="2024-02" db="EMBL/GenBank/DDBJ databases">
        <title>De novo assembly and annotation of 12 fungi associated with fruit tree decline syndrome in Ontario, Canada.</title>
        <authorList>
            <person name="Sulman M."/>
            <person name="Ellouze W."/>
            <person name="Ilyukhin E."/>
        </authorList>
    </citation>
    <scope>NUCLEOTIDE SEQUENCE [LARGE SCALE GENOMIC DNA]</scope>
    <source>
        <strain evidence="11 12">M1-105</strain>
    </source>
</reference>
<dbReference type="Gene3D" id="6.20.210.10">
    <property type="entry name" value="Nin one binding (NOB1), Zn-ribbon-like"/>
    <property type="match status" value="1"/>
</dbReference>
<comment type="function">
    <text evidence="7">Required for the synthesis of 40S ribosome subunits. Has a role in processing 20S pre-rRNA into the mature 18S rRNA, where it is required for cleavage at the 3' end of the mature 18S rRNA (D-site). Accompanies the 20S pre-rRNA from the nucleus to the cytoplasm.</text>
</comment>
<comment type="similarity">
    <text evidence="1 7">Belongs to the NOB1 family.</text>
</comment>
<feature type="region of interest" description="Disordered" evidence="8">
    <location>
        <begin position="431"/>
        <end position="475"/>
    </location>
</feature>
<feature type="compositionally biased region" description="Low complexity" evidence="8">
    <location>
        <begin position="202"/>
        <end position="211"/>
    </location>
</feature>
<dbReference type="SUPFAM" id="SSF144206">
    <property type="entry name" value="NOB1 zinc finger-like"/>
    <property type="match status" value="1"/>
</dbReference>
<evidence type="ECO:0000256" key="7">
    <source>
        <dbReference type="PIRNR" id="PIRNR037125"/>
    </source>
</evidence>
<keyword evidence="12" id="KW-1185">Reference proteome</keyword>
<evidence type="ECO:0000259" key="9">
    <source>
        <dbReference type="Pfam" id="PF08772"/>
    </source>
</evidence>
<keyword evidence="2" id="KW-0540">Nuclease</keyword>
<name>A0ABR3T8L3_9PEZI</name>
<dbReference type="PANTHER" id="PTHR12814">
    <property type="entry name" value="RNA-BINDING PROTEIN NOB1"/>
    <property type="match status" value="1"/>
</dbReference>
<evidence type="ECO:0000256" key="8">
    <source>
        <dbReference type="SAM" id="MobiDB-lite"/>
    </source>
</evidence>
<feature type="domain" description="Ribonuclease PIN" evidence="10">
    <location>
        <begin position="10"/>
        <end position="101"/>
    </location>
</feature>
<evidence type="ECO:0000313" key="11">
    <source>
        <dbReference type="EMBL" id="KAL1635832.1"/>
    </source>
</evidence>
<dbReference type="GO" id="GO:0004519">
    <property type="term" value="F:endonuclease activity"/>
    <property type="evidence" value="ECO:0007669"/>
    <property type="project" value="UniProtKB-KW"/>
</dbReference>
<accession>A0ABR3T8L3</accession>
<evidence type="ECO:0000256" key="5">
    <source>
        <dbReference type="ARBA" id="ARBA00022833"/>
    </source>
</evidence>
<keyword evidence="11" id="KW-0255">Endonuclease</keyword>
<dbReference type="InterPro" id="IPR039907">
    <property type="entry name" value="NOB1"/>
</dbReference>
<dbReference type="Pfam" id="PF08772">
    <property type="entry name" value="Zn_ribbon_NOB1"/>
    <property type="match status" value="1"/>
</dbReference>
<evidence type="ECO:0000256" key="2">
    <source>
        <dbReference type="ARBA" id="ARBA00022722"/>
    </source>
</evidence>
<dbReference type="InterPro" id="IPR017117">
    <property type="entry name" value="Nob1_euk"/>
</dbReference>
<comment type="subcellular location">
    <subcellularLocation>
        <location evidence="7">Nucleus</location>
        <location evidence="7">Nucleolus</location>
    </subcellularLocation>
</comment>
<dbReference type="PIRSF" id="PIRSF037125">
    <property type="entry name" value="D-site_20S_pre-rRNA_nuclease"/>
    <property type="match status" value="1"/>
</dbReference>
<comment type="caution">
    <text evidence="11">The sequence shown here is derived from an EMBL/GenBank/DDBJ whole genome shotgun (WGS) entry which is preliminary data.</text>
</comment>
<dbReference type="InterPro" id="IPR014881">
    <property type="entry name" value="NOB1_Zn-bd"/>
</dbReference>
<dbReference type="EMBL" id="JAJVDC020000009">
    <property type="protein sequence ID" value="KAL1635832.1"/>
    <property type="molecule type" value="Genomic_DNA"/>
</dbReference>
<dbReference type="Pfam" id="PF17146">
    <property type="entry name" value="PIN_6"/>
    <property type="match status" value="1"/>
</dbReference>
<evidence type="ECO:0000256" key="3">
    <source>
        <dbReference type="ARBA" id="ARBA00022723"/>
    </source>
</evidence>
<feature type="region of interest" description="Disordered" evidence="8">
    <location>
        <begin position="107"/>
        <end position="270"/>
    </location>
</feature>
<keyword evidence="5 7" id="KW-0862">Zinc</keyword>
<dbReference type="InterPro" id="IPR033411">
    <property type="entry name" value="Ribonuclease_PIN"/>
</dbReference>
<proteinExistence type="inferred from homology"/>
<keyword evidence="6 7" id="KW-0539">Nucleus</keyword>
<dbReference type="InterPro" id="IPR036283">
    <property type="entry name" value="NOB1_Zf-like_sf"/>
</dbReference>
<dbReference type="PANTHER" id="PTHR12814:SF2">
    <property type="entry name" value="RNA-BINDING PROTEIN NOB1"/>
    <property type="match status" value="1"/>
</dbReference>
<evidence type="ECO:0000256" key="6">
    <source>
        <dbReference type="ARBA" id="ARBA00023242"/>
    </source>
</evidence>
<feature type="domain" description="Nin one binding (NOB1) Zn-ribbon-like" evidence="9">
    <location>
        <begin position="325"/>
        <end position="395"/>
    </location>
</feature>
<dbReference type="Gene3D" id="3.40.50.1010">
    <property type="entry name" value="5'-nuclease"/>
    <property type="match status" value="1"/>
</dbReference>
<evidence type="ECO:0000256" key="4">
    <source>
        <dbReference type="ARBA" id="ARBA00022801"/>
    </source>
</evidence>
<sequence>MASEKPIHSLVIDAGPIIKNSPPVSTLIAQSESLFTIPAVVAEIRDEVTRARVETTLLPFLTQRNPHPDTVKIVQDFARRTGDLAVLSKTDIQLIALARDLECERNGGDWRLRNAPGQKRTNGPPPAKPSNDASSTEDKTSPGADNDAAPAVSENTDVSPTPDAAAGSDDATESVTAALTDTRISDEARPGMSSLASASAQTPTTPETSPLSPAPSTPNVENSSSPAPAVSETVSSTAEPQASPAAPRDEETSETASEDSGSDSEGWITPSNLKKKQAAEQLNSSAETGAANATLQAAIMTTDFAMQNVILQMNLNLVSSSLQRVKHLKTFVLRCHACFLTTKEMNKQFCPRCGKPTLTRVTATTDANGEFKLHLKKNMQWNNRGERYSLPKPASKSASGRITAGGGTGGWGADLILAEDQKEYVRAVTQEKRQKQRDLMDKDYLPSILTGERNRTGGRPKVGAGRNVNSSKKRK</sequence>
<dbReference type="CDD" id="cd09876">
    <property type="entry name" value="PIN_Nob1-like"/>
    <property type="match status" value="1"/>
</dbReference>
<organism evidence="11 12">
    <name type="scientific">Neofusicoccum ribis</name>
    <dbReference type="NCBI Taxonomy" id="45134"/>
    <lineage>
        <taxon>Eukaryota</taxon>
        <taxon>Fungi</taxon>
        <taxon>Dikarya</taxon>
        <taxon>Ascomycota</taxon>
        <taxon>Pezizomycotina</taxon>
        <taxon>Dothideomycetes</taxon>
        <taxon>Dothideomycetes incertae sedis</taxon>
        <taxon>Botryosphaeriales</taxon>
        <taxon>Botryosphaeriaceae</taxon>
        <taxon>Neofusicoccum</taxon>
    </lineage>
</organism>
<feature type="region of interest" description="Disordered" evidence="8">
    <location>
        <begin position="385"/>
        <end position="405"/>
    </location>
</feature>
<evidence type="ECO:0000259" key="10">
    <source>
        <dbReference type="Pfam" id="PF17146"/>
    </source>
</evidence>
<dbReference type="Proteomes" id="UP001521116">
    <property type="component" value="Unassembled WGS sequence"/>
</dbReference>
<keyword evidence="3 7" id="KW-0479">Metal-binding</keyword>
<gene>
    <name evidence="11" type="primary">nob1</name>
    <name evidence="11" type="ORF">SLS56_001527</name>
</gene>
<evidence type="ECO:0000256" key="1">
    <source>
        <dbReference type="ARBA" id="ARBA00005858"/>
    </source>
</evidence>
<evidence type="ECO:0000313" key="12">
    <source>
        <dbReference type="Proteomes" id="UP001521116"/>
    </source>
</evidence>